<dbReference type="PANTHER" id="PTHR42756:SF1">
    <property type="entry name" value="TRANSCRIPTIONAL REPRESSOR OF EMRAB OPERON"/>
    <property type="match status" value="1"/>
</dbReference>
<dbReference type="SUPFAM" id="SSF46785">
    <property type="entry name" value="Winged helix' DNA-binding domain"/>
    <property type="match status" value="1"/>
</dbReference>
<accession>A0A174HV27</accession>
<dbReference type="FunFam" id="1.10.10.10:FF:000163">
    <property type="entry name" value="MarR family transcriptional regulator"/>
    <property type="match status" value="1"/>
</dbReference>
<reference evidence="10 11" key="1">
    <citation type="submission" date="2015-09" db="EMBL/GenBank/DDBJ databases">
        <authorList>
            <consortium name="Pathogen Informatics"/>
        </authorList>
    </citation>
    <scope>NUCLEOTIDE SEQUENCE [LARGE SCALE GENOMIC DNA]</scope>
    <source>
        <strain evidence="10 11">2789STDY5834855</strain>
    </source>
</reference>
<dbReference type="RefSeq" id="WP_055277840.1">
    <property type="nucleotide sequence ID" value="NZ_CYZV01000050.1"/>
</dbReference>
<evidence type="ECO:0000256" key="6">
    <source>
        <dbReference type="ARBA" id="ARBA00046337"/>
    </source>
</evidence>
<dbReference type="InterPro" id="IPR055166">
    <property type="entry name" value="Transc_reg_Sar_Rot_HTH"/>
</dbReference>
<evidence type="ECO:0000313" key="10">
    <source>
        <dbReference type="EMBL" id="CUO77177.1"/>
    </source>
</evidence>
<dbReference type="AlphaFoldDB" id="A0A174HV27"/>
<dbReference type="Proteomes" id="UP000095558">
    <property type="component" value="Unassembled WGS sequence"/>
</dbReference>
<keyword evidence="3" id="KW-0805">Transcription regulation</keyword>
<dbReference type="InterPro" id="IPR036388">
    <property type="entry name" value="WH-like_DNA-bd_sf"/>
</dbReference>
<comment type="similarity">
    <text evidence="6">Belongs to the SarZ family.</text>
</comment>
<dbReference type="Pfam" id="PF22381">
    <property type="entry name" value="Staph_reg_Sar_Rot"/>
    <property type="match status" value="1"/>
</dbReference>
<organism evidence="10 11">
    <name type="scientific">Clostridium disporicum</name>
    <dbReference type="NCBI Taxonomy" id="84024"/>
    <lineage>
        <taxon>Bacteria</taxon>
        <taxon>Bacillati</taxon>
        <taxon>Bacillota</taxon>
        <taxon>Clostridia</taxon>
        <taxon>Eubacteriales</taxon>
        <taxon>Clostridiaceae</taxon>
        <taxon>Clostridium</taxon>
    </lineage>
</organism>
<evidence type="ECO:0000259" key="9">
    <source>
        <dbReference type="PROSITE" id="PS50995"/>
    </source>
</evidence>
<dbReference type="OrthoDB" id="9806864at2"/>
<dbReference type="SMART" id="SM00347">
    <property type="entry name" value="HTH_MARR"/>
    <property type="match status" value="1"/>
</dbReference>
<evidence type="ECO:0000256" key="4">
    <source>
        <dbReference type="ARBA" id="ARBA00023125"/>
    </source>
</evidence>
<evidence type="ECO:0000256" key="1">
    <source>
        <dbReference type="ARBA" id="ARBA00004496"/>
    </source>
</evidence>
<dbReference type="GO" id="GO:0005737">
    <property type="term" value="C:cytoplasm"/>
    <property type="evidence" value="ECO:0007669"/>
    <property type="project" value="UniProtKB-SubCell"/>
</dbReference>
<dbReference type="Gene3D" id="1.10.10.10">
    <property type="entry name" value="Winged helix-like DNA-binding domain superfamily/Winged helix DNA-binding domain"/>
    <property type="match status" value="1"/>
</dbReference>
<evidence type="ECO:0000256" key="2">
    <source>
        <dbReference type="ARBA" id="ARBA00022490"/>
    </source>
</evidence>
<evidence type="ECO:0000256" key="5">
    <source>
        <dbReference type="ARBA" id="ARBA00023163"/>
    </source>
</evidence>
<sequence length="143" mass="16893">MDKYEKIKLDNQLCFSLYAASREVIKTYKPQLDKYGLTYTQYIAMLVVWEYEKITVKEMGQKLHLDSGTLTPVLKKLLSMELIDKYRDKEDDRVVIVEVTEKGRKMKDEIIEVPEKIYCKFSKNIEDAVELKRLLDNLLATFK</sequence>
<protein>
    <recommendedName>
        <fullName evidence="7">HTH-type transcriptional regulator SarZ</fullName>
    </recommendedName>
    <alternativeName>
        <fullName evidence="8">Staphylococcal accessory regulator Z</fullName>
    </alternativeName>
</protein>
<keyword evidence="2" id="KW-0963">Cytoplasm</keyword>
<evidence type="ECO:0000256" key="8">
    <source>
        <dbReference type="ARBA" id="ARBA00047207"/>
    </source>
</evidence>
<dbReference type="GO" id="GO:0003700">
    <property type="term" value="F:DNA-binding transcription factor activity"/>
    <property type="evidence" value="ECO:0007669"/>
    <property type="project" value="InterPro"/>
</dbReference>
<dbReference type="PROSITE" id="PS50995">
    <property type="entry name" value="HTH_MARR_2"/>
    <property type="match status" value="1"/>
</dbReference>
<name>A0A174HV27_9CLOT</name>
<comment type="subcellular location">
    <subcellularLocation>
        <location evidence="1">Cytoplasm</location>
    </subcellularLocation>
</comment>
<dbReference type="InterPro" id="IPR036390">
    <property type="entry name" value="WH_DNA-bd_sf"/>
</dbReference>
<evidence type="ECO:0000256" key="3">
    <source>
        <dbReference type="ARBA" id="ARBA00023015"/>
    </source>
</evidence>
<evidence type="ECO:0000313" key="11">
    <source>
        <dbReference type="Proteomes" id="UP000095558"/>
    </source>
</evidence>
<keyword evidence="4" id="KW-0238">DNA-binding</keyword>
<feature type="domain" description="HTH marR-type" evidence="9">
    <location>
        <begin position="10"/>
        <end position="140"/>
    </location>
</feature>
<dbReference type="InterPro" id="IPR000835">
    <property type="entry name" value="HTH_MarR-typ"/>
</dbReference>
<keyword evidence="5" id="KW-0804">Transcription</keyword>
<dbReference type="GO" id="GO:0003677">
    <property type="term" value="F:DNA binding"/>
    <property type="evidence" value="ECO:0007669"/>
    <property type="project" value="UniProtKB-KW"/>
</dbReference>
<evidence type="ECO:0000256" key="7">
    <source>
        <dbReference type="ARBA" id="ARBA00047188"/>
    </source>
</evidence>
<dbReference type="PANTHER" id="PTHR42756">
    <property type="entry name" value="TRANSCRIPTIONAL REGULATOR, MARR"/>
    <property type="match status" value="1"/>
</dbReference>
<gene>
    <name evidence="10" type="primary">ohrR_2</name>
    <name evidence="10" type="ORF">ERS852470_03322</name>
</gene>
<proteinExistence type="inferred from homology"/>
<dbReference type="EMBL" id="CYZV01000050">
    <property type="protein sequence ID" value="CUO77177.1"/>
    <property type="molecule type" value="Genomic_DNA"/>
</dbReference>